<reference evidence="3" key="1">
    <citation type="submission" date="2023-10" db="EMBL/GenBank/DDBJ databases">
        <authorList>
            <person name="Chen Y."/>
            <person name="Shah S."/>
            <person name="Dougan E. K."/>
            <person name="Thang M."/>
            <person name="Chan C."/>
        </authorList>
    </citation>
    <scope>NUCLEOTIDE SEQUENCE [LARGE SCALE GENOMIC DNA]</scope>
</reference>
<feature type="compositionally biased region" description="Basic and acidic residues" evidence="2">
    <location>
        <begin position="84"/>
        <end position="94"/>
    </location>
</feature>
<feature type="compositionally biased region" description="Low complexity" evidence="2">
    <location>
        <begin position="40"/>
        <end position="52"/>
    </location>
</feature>
<keyword evidence="4" id="KW-1185">Reference proteome</keyword>
<sequence length="117" mass="12486">QAQLRRQAAELQERQDECDALQRELASTRRQLLCSEERAAAASGLPSPLALPTLQSATAGTGATDSLPGSACAAGDPRGLRAGPWEHLDHRWREPDEEGISKARHQQVLPAIDAVGA</sequence>
<proteinExistence type="predicted"/>
<gene>
    <name evidence="3" type="ORF">PCOR1329_LOCUS252</name>
</gene>
<feature type="non-terminal residue" evidence="3">
    <location>
        <position position="1"/>
    </location>
</feature>
<protein>
    <submittedName>
        <fullName evidence="3">Uncharacterized protein</fullName>
    </submittedName>
</protein>
<evidence type="ECO:0000313" key="3">
    <source>
        <dbReference type="EMBL" id="CAK0788337.1"/>
    </source>
</evidence>
<feature type="compositionally biased region" description="Polar residues" evidence="2">
    <location>
        <begin position="53"/>
        <end position="64"/>
    </location>
</feature>
<accession>A0ABN9P8X8</accession>
<keyword evidence="1" id="KW-0175">Coiled coil</keyword>
<comment type="caution">
    <text evidence="3">The sequence shown here is derived from an EMBL/GenBank/DDBJ whole genome shotgun (WGS) entry which is preliminary data.</text>
</comment>
<evidence type="ECO:0000313" key="4">
    <source>
        <dbReference type="Proteomes" id="UP001189429"/>
    </source>
</evidence>
<organism evidence="3 4">
    <name type="scientific">Prorocentrum cordatum</name>
    <dbReference type="NCBI Taxonomy" id="2364126"/>
    <lineage>
        <taxon>Eukaryota</taxon>
        <taxon>Sar</taxon>
        <taxon>Alveolata</taxon>
        <taxon>Dinophyceae</taxon>
        <taxon>Prorocentrales</taxon>
        <taxon>Prorocentraceae</taxon>
        <taxon>Prorocentrum</taxon>
    </lineage>
</organism>
<evidence type="ECO:0000256" key="1">
    <source>
        <dbReference type="SAM" id="Coils"/>
    </source>
</evidence>
<name>A0ABN9P8X8_9DINO</name>
<dbReference type="Proteomes" id="UP001189429">
    <property type="component" value="Unassembled WGS sequence"/>
</dbReference>
<evidence type="ECO:0000256" key="2">
    <source>
        <dbReference type="SAM" id="MobiDB-lite"/>
    </source>
</evidence>
<feature type="coiled-coil region" evidence="1">
    <location>
        <begin position="1"/>
        <end position="38"/>
    </location>
</feature>
<dbReference type="EMBL" id="CAUYUJ010000036">
    <property type="protein sequence ID" value="CAK0788337.1"/>
    <property type="molecule type" value="Genomic_DNA"/>
</dbReference>
<feature type="region of interest" description="Disordered" evidence="2">
    <location>
        <begin position="39"/>
        <end position="117"/>
    </location>
</feature>